<feature type="transmembrane region" description="Helical" evidence="7">
    <location>
        <begin position="153"/>
        <end position="174"/>
    </location>
</feature>
<keyword evidence="5 7" id="KW-1133">Transmembrane helix</keyword>
<dbReference type="PROSITE" id="PS50928">
    <property type="entry name" value="ABC_TM1"/>
    <property type="match status" value="1"/>
</dbReference>
<feature type="transmembrane region" description="Helical" evidence="7">
    <location>
        <begin position="100"/>
        <end position="123"/>
    </location>
</feature>
<keyword evidence="4 7" id="KW-0812">Transmembrane</keyword>
<dbReference type="InterPro" id="IPR035906">
    <property type="entry name" value="MetI-like_sf"/>
</dbReference>
<dbReference type="SUPFAM" id="SSF161098">
    <property type="entry name" value="MetI-like"/>
    <property type="match status" value="1"/>
</dbReference>
<dbReference type="CDD" id="cd06261">
    <property type="entry name" value="TM_PBP2"/>
    <property type="match status" value="1"/>
</dbReference>
<dbReference type="Gene3D" id="1.10.3720.10">
    <property type="entry name" value="MetI-like"/>
    <property type="match status" value="1"/>
</dbReference>
<dbReference type="PANTHER" id="PTHR30193:SF37">
    <property type="entry name" value="INNER MEMBRANE ABC TRANSPORTER PERMEASE PROTEIN YCJO"/>
    <property type="match status" value="1"/>
</dbReference>
<dbReference type="InterPro" id="IPR000515">
    <property type="entry name" value="MetI-like"/>
</dbReference>
<gene>
    <name evidence="9" type="ORF">LSG31_12160</name>
</gene>
<evidence type="ECO:0000256" key="3">
    <source>
        <dbReference type="ARBA" id="ARBA00022475"/>
    </source>
</evidence>
<proteinExistence type="inferred from homology"/>
<evidence type="ECO:0000256" key="6">
    <source>
        <dbReference type="ARBA" id="ARBA00023136"/>
    </source>
</evidence>
<name>A0ABY4CE55_9BACL</name>
<feature type="transmembrane region" description="Helical" evidence="7">
    <location>
        <begin position="12"/>
        <end position="36"/>
    </location>
</feature>
<evidence type="ECO:0000256" key="5">
    <source>
        <dbReference type="ARBA" id="ARBA00022989"/>
    </source>
</evidence>
<organism evidence="9 10">
    <name type="scientific">Fodinisporobacter ferrooxydans</name>
    <dbReference type="NCBI Taxonomy" id="2901836"/>
    <lineage>
        <taxon>Bacteria</taxon>
        <taxon>Bacillati</taxon>
        <taxon>Bacillota</taxon>
        <taxon>Bacilli</taxon>
        <taxon>Bacillales</taxon>
        <taxon>Alicyclobacillaceae</taxon>
        <taxon>Fodinisporobacter</taxon>
    </lineage>
</organism>
<reference evidence="9" key="1">
    <citation type="submission" date="2021-12" db="EMBL/GenBank/DDBJ databases">
        <title>Alicyclobacillaceae gen. nov., sp. nov., isolated from chalcocite enrichment system.</title>
        <authorList>
            <person name="Jiang Z."/>
        </authorList>
    </citation>
    <scope>NUCLEOTIDE SEQUENCE</scope>
    <source>
        <strain evidence="9">MYW30-H2</strain>
    </source>
</reference>
<protein>
    <submittedName>
        <fullName evidence="9">Sugar ABC transporter permease</fullName>
    </submittedName>
</protein>
<comment type="similarity">
    <text evidence="7">Belongs to the binding-protein-dependent transport system permease family.</text>
</comment>
<dbReference type="Proteomes" id="UP000830167">
    <property type="component" value="Chromosome"/>
</dbReference>
<evidence type="ECO:0000256" key="1">
    <source>
        <dbReference type="ARBA" id="ARBA00004651"/>
    </source>
</evidence>
<feature type="domain" description="ABC transmembrane type-1" evidence="8">
    <location>
        <begin position="66"/>
        <end position="280"/>
    </location>
</feature>
<dbReference type="EMBL" id="CP089291">
    <property type="protein sequence ID" value="UOF88703.1"/>
    <property type="molecule type" value="Genomic_DNA"/>
</dbReference>
<feature type="transmembrane region" description="Helical" evidence="7">
    <location>
        <begin position="259"/>
        <end position="281"/>
    </location>
</feature>
<feature type="transmembrane region" description="Helical" evidence="7">
    <location>
        <begin position="217"/>
        <end position="239"/>
    </location>
</feature>
<evidence type="ECO:0000256" key="7">
    <source>
        <dbReference type="RuleBase" id="RU363032"/>
    </source>
</evidence>
<evidence type="ECO:0000256" key="4">
    <source>
        <dbReference type="ARBA" id="ARBA00022692"/>
    </source>
</evidence>
<dbReference type="Pfam" id="PF00528">
    <property type="entry name" value="BPD_transp_1"/>
    <property type="match status" value="1"/>
</dbReference>
<keyword evidence="6 7" id="KW-0472">Membrane</keyword>
<comment type="subcellular location">
    <subcellularLocation>
        <location evidence="1 7">Cell membrane</location>
        <topology evidence="1 7">Multi-pass membrane protein</topology>
    </subcellularLocation>
</comment>
<keyword evidence="10" id="KW-1185">Reference proteome</keyword>
<evidence type="ECO:0000313" key="9">
    <source>
        <dbReference type="EMBL" id="UOF88703.1"/>
    </source>
</evidence>
<sequence length="296" mass="33018">MKEQLNWQRIVMITPAIAFFIIFALGPMVMAGYFSFLDWNGVAVPKFTGFSNWINVFTDKFAGMSMLLTLKMMILTWVIQTPISLLLGVFLAGKQRYRSILGVFYFFPLLFSSAAIGITWSYILNPNFGLVNSLFHALGLSSLAKDWIGNPQLALYTIAVVIAWQFIPFHTLLYQAGTRQIPDAIYEAAEIDGATGIKKFFHITLPQLKYTITTSSLLMLTGSLTYFDLVYVMTGGGPGNATMILPMYMYKTAFMDQRMGYGSVLAIILAVIGILLSLVMLKITGFNKMESQMEGV</sequence>
<dbReference type="PANTHER" id="PTHR30193">
    <property type="entry name" value="ABC TRANSPORTER PERMEASE PROTEIN"/>
    <property type="match status" value="1"/>
</dbReference>
<keyword evidence="2 7" id="KW-0813">Transport</keyword>
<dbReference type="InterPro" id="IPR051393">
    <property type="entry name" value="ABC_transporter_permease"/>
</dbReference>
<evidence type="ECO:0000313" key="10">
    <source>
        <dbReference type="Proteomes" id="UP000830167"/>
    </source>
</evidence>
<accession>A0ABY4CE55</accession>
<dbReference type="RefSeq" id="WP_347435382.1">
    <property type="nucleotide sequence ID" value="NZ_CP089291.1"/>
</dbReference>
<evidence type="ECO:0000259" key="8">
    <source>
        <dbReference type="PROSITE" id="PS50928"/>
    </source>
</evidence>
<feature type="transmembrane region" description="Helical" evidence="7">
    <location>
        <begin position="74"/>
        <end position="93"/>
    </location>
</feature>
<evidence type="ECO:0000256" key="2">
    <source>
        <dbReference type="ARBA" id="ARBA00022448"/>
    </source>
</evidence>
<keyword evidence="3" id="KW-1003">Cell membrane</keyword>